<dbReference type="SUPFAM" id="SSF64268">
    <property type="entry name" value="PX domain"/>
    <property type="match status" value="1"/>
</dbReference>
<dbReference type="InterPro" id="IPR001683">
    <property type="entry name" value="PX_dom"/>
</dbReference>
<protein>
    <submittedName>
        <fullName evidence="3">DgyrCDS6304</fullName>
    </submittedName>
</protein>
<organism evidence="3 4">
    <name type="scientific">Dimorphilus gyrociliatus</name>
    <dbReference type="NCBI Taxonomy" id="2664684"/>
    <lineage>
        <taxon>Eukaryota</taxon>
        <taxon>Metazoa</taxon>
        <taxon>Spiralia</taxon>
        <taxon>Lophotrochozoa</taxon>
        <taxon>Annelida</taxon>
        <taxon>Polychaeta</taxon>
        <taxon>Polychaeta incertae sedis</taxon>
        <taxon>Dinophilidae</taxon>
        <taxon>Dimorphilus</taxon>
    </lineage>
</organism>
<dbReference type="OrthoDB" id="10255964at2759"/>
<proteinExistence type="predicted"/>
<dbReference type="PROSITE" id="PS50195">
    <property type="entry name" value="PX"/>
    <property type="match status" value="1"/>
</dbReference>
<dbReference type="InterPro" id="IPR051228">
    <property type="entry name" value="NADPH_Oxidase/PX-Domain"/>
</dbReference>
<dbReference type="InterPro" id="IPR036871">
    <property type="entry name" value="PX_dom_sf"/>
</dbReference>
<evidence type="ECO:0000259" key="2">
    <source>
        <dbReference type="PROSITE" id="PS50195"/>
    </source>
</evidence>
<evidence type="ECO:0000256" key="1">
    <source>
        <dbReference type="ARBA" id="ARBA00022737"/>
    </source>
</evidence>
<dbReference type="Proteomes" id="UP000549394">
    <property type="component" value="Unassembled WGS sequence"/>
</dbReference>
<dbReference type="Gene3D" id="3.30.1520.10">
    <property type="entry name" value="Phox-like domain"/>
    <property type="match status" value="1"/>
</dbReference>
<dbReference type="PANTHER" id="PTHR15706:SF2">
    <property type="entry name" value="SH3 AND PX DOMAIN-CONTAINING PROTEIN 2A"/>
    <property type="match status" value="1"/>
</dbReference>
<feature type="domain" description="PX" evidence="2">
    <location>
        <begin position="1"/>
        <end position="145"/>
    </location>
</feature>
<keyword evidence="1" id="KW-0677">Repeat</keyword>
<dbReference type="PANTHER" id="PTHR15706">
    <property type="entry name" value="SH3 MULTIPLE DOMAIN"/>
    <property type="match status" value="1"/>
</dbReference>
<keyword evidence="4" id="KW-1185">Reference proteome</keyword>
<evidence type="ECO:0000313" key="3">
    <source>
        <dbReference type="EMBL" id="CAD5117541.1"/>
    </source>
</evidence>
<dbReference type="Pfam" id="PF00787">
    <property type="entry name" value="PX"/>
    <property type="match status" value="1"/>
</dbReference>
<dbReference type="AlphaFoldDB" id="A0A7I8VP94"/>
<gene>
    <name evidence="3" type="ORF">DGYR_LOCUS6060</name>
</gene>
<evidence type="ECO:0000313" key="4">
    <source>
        <dbReference type="Proteomes" id="UP000549394"/>
    </source>
</evidence>
<accession>A0A7I8VP94</accession>
<comment type="caution">
    <text evidence="3">The sequence shown here is derived from an EMBL/GenBank/DDBJ whole genome shotgun (WGS) entry which is preliminary data.</text>
</comment>
<dbReference type="EMBL" id="CAJFCJ010000007">
    <property type="protein sequence ID" value="CAD5117541.1"/>
    <property type="molecule type" value="Genomic_DNA"/>
</dbReference>
<reference evidence="3 4" key="1">
    <citation type="submission" date="2020-08" db="EMBL/GenBank/DDBJ databases">
        <authorList>
            <person name="Hejnol A."/>
        </authorList>
    </citation>
    <scope>NUCLEOTIDE SEQUENCE [LARGE SCALE GENOMIC DNA]</scope>
</reference>
<name>A0A7I8VP94_9ANNE</name>
<dbReference type="SMART" id="SM00312">
    <property type="entry name" value="PX"/>
    <property type="match status" value="1"/>
</dbReference>
<dbReference type="GO" id="GO:0035091">
    <property type="term" value="F:phosphatidylinositol binding"/>
    <property type="evidence" value="ECO:0007669"/>
    <property type="project" value="InterPro"/>
</dbReference>
<sequence>MLVQTSEVETKTTTPISNITVSGFAPIRCVKKDENGDYPSDYAFVVEVKWMDGRANVVKRTYQDFHAMHYALIAEFAETAAANENPRKITSCLPVHKPREANTIQLAEKRELQLNKYCKELIKLPPKISECATVLTFFETRKDDPTPYKDENVTEPRNFIKDYVICYLGDSDADSRDSSSSSSSSDDIA</sequence>